<dbReference type="CDD" id="cd02068">
    <property type="entry name" value="radical_SAM_B12_BD"/>
    <property type="match status" value="1"/>
</dbReference>
<dbReference type="Gene3D" id="3.80.30.20">
    <property type="entry name" value="tm_1862 like domain"/>
    <property type="match status" value="1"/>
</dbReference>
<evidence type="ECO:0000256" key="7">
    <source>
        <dbReference type="ARBA" id="ARBA00023014"/>
    </source>
</evidence>
<keyword evidence="5" id="KW-0479">Metal-binding</keyword>
<dbReference type="InterPro" id="IPR006158">
    <property type="entry name" value="Cobalamin-bd"/>
</dbReference>
<dbReference type="SUPFAM" id="SSF102114">
    <property type="entry name" value="Radical SAM enzymes"/>
    <property type="match status" value="1"/>
</dbReference>
<dbReference type="SFLD" id="SFLDG01123">
    <property type="entry name" value="methyltransferase_(Class_B)"/>
    <property type="match status" value="1"/>
</dbReference>
<dbReference type="AlphaFoldDB" id="A0A545TMW4"/>
<dbReference type="GO" id="GO:0003824">
    <property type="term" value="F:catalytic activity"/>
    <property type="evidence" value="ECO:0007669"/>
    <property type="project" value="InterPro"/>
</dbReference>
<evidence type="ECO:0000256" key="4">
    <source>
        <dbReference type="ARBA" id="ARBA00022691"/>
    </source>
</evidence>
<evidence type="ECO:0000256" key="2">
    <source>
        <dbReference type="ARBA" id="ARBA00022603"/>
    </source>
</evidence>
<dbReference type="PROSITE" id="PS51332">
    <property type="entry name" value="B12_BINDING"/>
    <property type="match status" value="1"/>
</dbReference>
<proteinExistence type="predicted"/>
<comment type="caution">
    <text evidence="10">The sequence shown here is derived from an EMBL/GenBank/DDBJ whole genome shotgun (WGS) entry which is preliminary data.</text>
</comment>
<dbReference type="CDD" id="cd01335">
    <property type="entry name" value="Radical_SAM"/>
    <property type="match status" value="1"/>
</dbReference>
<feature type="domain" description="B12-binding" evidence="8">
    <location>
        <begin position="15"/>
        <end position="149"/>
    </location>
</feature>
<evidence type="ECO:0000259" key="8">
    <source>
        <dbReference type="PROSITE" id="PS51332"/>
    </source>
</evidence>
<feature type="domain" description="Radical SAM core" evidence="9">
    <location>
        <begin position="190"/>
        <end position="422"/>
    </location>
</feature>
<organism evidence="10 11">
    <name type="scientific">Denitrobaculum tricleocarpae</name>
    <dbReference type="NCBI Taxonomy" id="2591009"/>
    <lineage>
        <taxon>Bacteria</taxon>
        <taxon>Pseudomonadati</taxon>
        <taxon>Pseudomonadota</taxon>
        <taxon>Alphaproteobacteria</taxon>
        <taxon>Rhodospirillales</taxon>
        <taxon>Rhodospirillaceae</taxon>
        <taxon>Denitrobaculum</taxon>
    </lineage>
</organism>
<dbReference type="Proteomes" id="UP000315252">
    <property type="component" value="Unassembled WGS sequence"/>
</dbReference>
<dbReference type="OrthoDB" id="9801424at2"/>
<dbReference type="InterPro" id="IPR051198">
    <property type="entry name" value="BchE-like"/>
</dbReference>
<dbReference type="InterPro" id="IPR058240">
    <property type="entry name" value="rSAM_sf"/>
</dbReference>
<dbReference type="SFLD" id="SFLDG01082">
    <property type="entry name" value="B12-binding_domain_containing"/>
    <property type="match status" value="1"/>
</dbReference>
<dbReference type="SFLD" id="SFLDS00029">
    <property type="entry name" value="Radical_SAM"/>
    <property type="match status" value="1"/>
</dbReference>
<keyword evidence="7" id="KW-0411">Iron-sulfur</keyword>
<comment type="cofactor">
    <cofactor evidence="1">
        <name>[4Fe-4S] cluster</name>
        <dbReference type="ChEBI" id="CHEBI:49883"/>
    </cofactor>
</comment>
<evidence type="ECO:0000313" key="10">
    <source>
        <dbReference type="EMBL" id="TQV78575.1"/>
    </source>
</evidence>
<gene>
    <name evidence="10" type="ORF">FKG95_18655</name>
</gene>
<dbReference type="SMART" id="SM00729">
    <property type="entry name" value="Elp3"/>
    <property type="match status" value="1"/>
</dbReference>
<dbReference type="RefSeq" id="WP_142897908.1">
    <property type="nucleotide sequence ID" value="NZ_ML660057.1"/>
</dbReference>
<dbReference type="InterPro" id="IPR034466">
    <property type="entry name" value="Methyltransferase_Class_B"/>
</dbReference>
<dbReference type="InterPro" id="IPR036724">
    <property type="entry name" value="Cobalamin-bd_sf"/>
</dbReference>
<dbReference type="GO" id="GO:0031419">
    <property type="term" value="F:cobalamin binding"/>
    <property type="evidence" value="ECO:0007669"/>
    <property type="project" value="InterPro"/>
</dbReference>
<dbReference type="Pfam" id="PF04055">
    <property type="entry name" value="Radical_SAM"/>
    <property type="match status" value="1"/>
</dbReference>
<dbReference type="Pfam" id="PF02310">
    <property type="entry name" value="B12-binding"/>
    <property type="match status" value="1"/>
</dbReference>
<dbReference type="PANTHER" id="PTHR43409:SF7">
    <property type="entry name" value="BLL1977 PROTEIN"/>
    <property type="match status" value="1"/>
</dbReference>
<dbReference type="Gene3D" id="3.40.50.280">
    <property type="entry name" value="Cobalamin-binding domain"/>
    <property type="match status" value="1"/>
</dbReference>
<keyword evidence="4" id="KW-0949">S-adenosyl-L-methionine</keyword>
<name>A0A545TMW4_9PROT</name>
<dbReference type="PANTHER" id="PTHR43409">
    <property type="entry name" value="ANAEROBIC MAGNESIUM-PROTOPORPHYRIN IX MONOMETHYL ESTER CYCLASE-RELATED"/>
    <property type="match status" value="1"/>
</dbReference>
<keyword evidence="2" id="KW-0489">Methyltransferase</keyword>
<dbReference type="SUPFAM" id="SSF52242">
    <property type="entry name" value="Cobalamin (vitamin B12)-binding domain"/>
    <property type="match status" value="1"/>
</dbReference>
<keyword evidence="11" id="KW-1185">Reference proteome</keyword>
<evidence type="ECO:0000313" key="11">
    <source>
        <dbReference type="Proteomes" id="UP000315252"/>
    </source>
</evidence>
<evidence type="ECO:0000256" key="5">
    <source>
        <dbReference type="ARBA" id="ARBA00022723"/>
    </source>
</evidence>
<evidence type="ECO:0000256" key="6">
    <source>
        <dbReference type="ARBA" id="ARBA00023004"/>
    </source>
</evidence>
<evidence type="ECO:0000256" key="3">
    <source>
        <dbReference type="ARBA" id="ARBA00022679"/>
    </source>
</evidence>
<dbReference type="InterPro" id="IPR023404">
    <property type="entry name" value="rSAM_horseshoe"/>
</dbReference>
<dbReference type="InterPro" id="IPR006638">
    <property type="entry name" value="Elp3/MiaA/NifB-like_rSAM"/>
</dbReference>
<dbReference type="EMBL" id="VHSH01000006">
    <property type="protein sequence ID" value="TQV78575.1"/>
    <property type="molecule type" value="Genomic_DNA"/>
</dbReference>
<sequence length="493" mass="54444">MNVLFYSVPIMDFAGGRLVPAGQDFPPNCPSLSTYLLAAVLRDAGHRVSVIDLVAVGSISLDLDDADLNGAGLIAISATSLNWPAVLDVIGQIRAADVTAPVVVGGVHPTMFSDYILSDFQTIDYVVRNEGEVALTDLCARLEEGEDVSSVPNLSWRTSDGRVVHNSVAPVLDVDRLAALPLPAYDLMPPGIYPSLPIQSSRGCPFSCSFCSTSHRRSYRGVAPEDFVDRLEAVLALGRNRVMEPDLIQIIDDEWSINRKRSTAILRELDRRGLEVQMTYDSRANDFLLDDEYIELVAPHTAGVLVGAECGYDDGLRRIGKGTTTERLRDCAALLHRYDIAHCAEFSFILGLPWESKEDALETVRFAFSLASNFGVTILLQWYWQLPGSHLWDASYARGIVAPAMYNEFGFFRNLYLFSTGNRLEVDEVWEVMDVIDTLTSVLVLRGHDRTAIRARPPAPIEINFPRAAGIPPESSSLQLVRRSQRELDRAGN</sequence>
<dbReference type="PROSITE" id="PS51918">
    <property type="entry name" value="RADICAL_SAM"/>
    <property type="match status" value="1"/>
</dbReference>
<reference evidence="10 11" key="1">
    <citation type="submission" date="2019-06" db="EMBL/GenBank/DDBJ databases">
        <title>Whole genome sequence for Rhodospirillaceae sp. R148.</title>
        <authorList>
            <person name="Wang G."/>
        </authorList>
    </citation>
    <scope>NUCLEOTIDE SEQUENCE [LARGE SCALE GENOMIC DNA]</scope>
    <source>
        <strain evidence="10 11">R148</strain>
    </source>
</reference>
<keyword evidence="6" id="KW-0408">Iron</keyword>
<protein>
    <submittedName>
        <fullName evidence="10">B12-binding domain-containing radical SAM protein</fullName>
    </submittedName>
</protein>
<accession>A0A545TMW4</accession>
<evidence type="ECO:0000259" key="9">
    <source>
        <dbReference type="PROSITE" id="PS51918"/>
    </source>
</evidence>
<dbReference type="GO" id="GO:0051539">
    <property type="term" value="F:4 iron, 4 sulfur cluster binding"/>
    <property type="evidence" value="ECO:0007669"/>
    <property type="project" value="UniProtKB-KW"/>
</dbReference>
<evidence type="ECO:0000256" key="1">
    <source>
        <dbReference type="ARBA" id="ARBA00001966"/>
    </source>
</evidence>
<dbReference type="InterPro" id="IPR007197">
    <property type="entry name" value="rSAM"/>
</dbReference>
<dbReference type="GO" id="GO:0046872">
    <property type="term" value="F:metal ion binding"/>
    <property type="evidence" value="ECO:0007669"/>
    <property type="project" value="UniProtKB-KW"/>
</dbReference>
<keyword evidence="3" id="KW-0808">Transferase</keyword>